<dbReference type="AlphaFoldDB" id="F2IER3"/>
<gene>
    <name evidence="4" type="ordered locus">Fluta_3661</name>
</gene>
<dbReference type="SMART" id="SM00028">
    <property type="entry name" value="TPR"/>
    <property type="match status" value="9"/>
</dbReference>
<dbReference type="Pfam" id="PF14559">
    <property type="entry name" value="TPR_19"/>
    <property type="match status" value="1"/>
</dbReference>
<protein>
    <submittedName>
        <fullName evidence="4">Tetratricopeptide TPR_1 repeat-containing protein</fullName>
    </submittedName>
</protein>
<proteinExistence type="predicted"/>
<dbReference type="Pfam" id="PF13181">
    <property type="entry name" value="TPR_8"/>
    <property type="match status" value="5"/>
</dbReference>
<accession>F2IER3</accession>
<feature type="repeat" description="TPR" evidence="3">
    <location>
        <begin position="242"/>
        <end position="275"/>
    </location>
</feature>
<dbReference type="HOGENOM" id="CLU_003728_18_0_10"/>
<reference evidence="5" key="2">
    <citation type="submission" date="2011-02" db="EMBL/GenBank/DDBJ databases">
        <title>The complete genome of Fluviicola taffensis DSM 16823.</title>
        <authorList>
            <consortium name="US DOE Joint Genome Institute (JGI-PGF)"/>
            <person name="Lucas S."/>
            <person name="Copeland A."/>
            <person name="Lapidus A."/>
            <person name="Bruce D."/>
            <person name="Goodwin L."/>
            <person name="Pitluck S."/>
            <person name="Kyrpides N."/>
            <person name="Mavromatis K."/>
            <person name="Ivanova N."/>
            <person name="Mikhailova N."/>
            <person name="Pagani I."/>
            <person name="Chertkov O."/>
            <person name="Detter J.C."/>
            <person name="Han C."/>
            <person name="Tapia R."/>
            <person name="Land M."/>
            <person name="Hauser L."/>
            <person name="Markowitz V."/>
            <person name="Cheng J.-F."/>
            <person name="Hugenholtz P."/>
            <person name="Woyke T."/>
            <person name="Wu D."/>
            <person name="Tindall B."/>
            <person name="Pomrenke H.G."/>
            <person name="Brambilla E."/>
            <person name="Klenk H.-P."/>
            <person name="Eisen J.A."/>
        </authorList>
    </citation>
    <scope>NUCLEOTIDE SEQUENCE [LARGE SCALE GENOMIC DNA]</scope>
    <source>
        <strain evidence="5">DSM 16823 / RW262 / RW262</strain>
    </source>
</reference>
<dbReference type="KEGG" id="fte:Fluta_3661"/>
<dbReference type="EMBL" id="CP002542">
    <property type="protein sequence ID" value="AEA45630.1"/>
    <property type="molecule type" value="Genomic_DNA"/>
</dbReference>
<dbReference type="PANTHER" id="PTHR44943">
    <property type="entry name" value="CELLULOSE SYNTHASE OPERON PROTEIN C"/>
    <property type="match status" value="1"/>
</dbReference>
<feature type="repeat" description="TPR" evidence="3">
    <location>
        <begin position="104"/>
        <end position="137"/>
    </location>
</feature>
<keyword evidence="2 3" id="KW-0802">TPR repeat</keyword>
<evidence type="ECO:0000256" key="2">
    <source>
        <dbReference type="ARBA" id="ARBA00022803"/>
    </source>
</evidence>
<feature type="repeat" description="TPR" evidence="3">
    <location>
        <begin position="310"/>
        <end position="343"/>
    </location>
</feature>
<dbReference type="Gene3D" id="1.25.40.10">
    <property type="entry name" value="Tetratricopeptide repeat domain"/>
    <property type="match status" value="2"/>
</dbReference>
<sequence>MFDWEDDNDSFENHLNDDLQRFEAQLESNSVGFFDSDRLEAIIDHYLMNGNYSKGELAAEVGIQQYPFNTLFQIRRAQAMSGLGKLKEALELLDSAEKIDSESMELFLTKATIFSQLRDSKRAVNFFKRALELADREEKDEIFLDLATELEQLKDFKSAVEVLEEAMRSNPKNEGALYELAFCFDQLGDNARAINTYRTFLDENPYSFTAWYNLGNTYSKEEMFQDAITAYEYCTAINDRFSPAYFNMGNAQLTIEQYNESIESFERCIDIDGDDALTYCYLGEANEQLENLTVAWDFYQKALSLAPNLAEAWLGLGIVKDLQGHPKESLHYIERALEIEPEMDGYYHVYAGALENAEMLEEAEEAYLACLTLEPGNEDCYFDYVDFLIENRVGEVRTFVENFILKNQLFFSVLPIIYLNWISNNPEGAKIMLVESFNKDPEKTKDVFIRYPELADVEELVNLTRS</sequence>
<evidence type="ECO:0000256" key="1">
    <source>
        <dbReference type="ARBA" id="ARBA00022737"/>
    </source>
</evidence>
<dbReference type="InterPro" id="IPR019734">
    <property type="entry name" value="TPR_rpt"/>
</dbReference>
<feature type="repeat" description="TPR" evidence="3">
    <location>
        <begin position="208"/>
        <end position="241"/>
    </location>
</feature>
<evidence type="ECO:0000313" key="4">
    <source>
        <dbReference type="EMBL" id="AEA45630.1"/>
    </source>
</evidence>
<organism evidence="4 5">
    <name type="scientific">Fluviicola taffensis (strain DSM 16823 / NCIMB 13979 / RW262)</name>
    <dbReference type="NCBI Taxonomy" id="755732"/>
    <lineage>
        <taxon>Bacteria</taxon>
        <taxon>Pseudomonadati</taxon>
        <taxon>Bacteroidota</taxon>
        <taxon>Flavobacteriia</taxon>
        <taxon>Flavobacteriales</taxon>
        <taxon>Crocinitomicaceae</taxon>
        <taxon>Fluviicola</taxon>
    </lineage>
</organism>
<dbReference type="Proteomes" id="UP000007463">
    <property type="component" value="Chromosome"/>
</dbReference>
<dbReference type="RefSeq" id="WP_013688397.1">
    <property type="nucleotide sequence ID" value="NC_015321.1"/>
</dbReference>
<dbReference type="eggNOG" id="COG0457">
    <property type="taxonomic scope" value="Bacteria"/>
</dbReference>
<evidence type="ECO:0000256" key="3">
    <source>
        <dbReference type="PROSITE-ProRule" id="PRU00339"/>
    </source>
</evidence>
<keyword evidence="1" id="KW-0677">Repeat</keyword>
<keyword evidence="5" id="KW-1185">Reference proteome</keyword>
<dbReference type="OrthoDB" id="9803982at2"/>
<dbReference type="PROSITE" id="PS50005">
    <property type="entry name" value="TPR"/>
    <property type="match status" value="6"/>
</dbReference>
<feature type="repeat" description="TPR" evidence="3">
    <location>
        <begin position="140"/>
        <end position="173"/>
    </location>
</feature>
<name>F2IER3_FLUTR</name>
<feature type="repeat" description="TPR" evidence="3">
    <location>
        <begin position="276"/>
        <end position="309"/>
    </location>
</feature>
<dbReference type="STRING" id="755732.Fluta_3661"/>
<evidence type="ECO:0000313" key="5">
    <source>
        <dbReference type="Proteomes" id="UP000007463"/>
    </source>
</evidence>
<reference evidence="4 5" key="1">
    <citation type="journal article" date="2011" name="Stand. Genomic Sci.">
        <title>Complete genome sequence of the gliding freshwater bacterium Fluviicola taffensis type strain (RW262).</title>
        <authorList>
            <person name="Woyke T."/>
            <person name="Chertkov O."/>
            <person name="Lapidus A."/>
            <person name="Nolan M."/>
            <person name="Lucas S."/>
            <person name="Del Rio T.G."/>
            <person name="Tice H."/>
            <person name="Cheng J.F."/>
            <person name="Tapia R."/>
            <person name="Han C."/>
            <person name="Goodwin L."/>
            <person name="Pitluck S."/>
            <person name="Liolios K."/>
            <person name="Pagani I."/>
            <person name="Ivanova N."/>
            <person name="Huntemann M."/>
            <person name="Mavromatis K."/>
            <person name="Mikhailova N."/>
            <person name="Pati A."/>
            <person name="Chen A."/>
            <person name="Palaniappan K."/>
            <person name="Land M."/>
            <person name="Hauser L."/>
            <person name="Brambilla E.M."/>
            <person name="Rohde M."/>
            <person name="Mwirichia R."/>
            <person name="Sikorski J."/>
            <person name="Tindall B.J."/>
            <person name="Goker M."/>
            <person name="Bristow J."/>
            <person name="Eisen J.A."/>
            <person name="Markowitz V."/>
            <person name="Hugenholtz P."/>
            <person name="Klenk H.P."/>
            <person name="Kyrpides N.C."/>
        </authorList>
    </citation>
    <scope>NUCLEOTIDE SEQUENCE [LARGE SCALE GENOMIC DNA]</scope>
    <source>
        <strain evidence="5">DSM 16823 / RW262 / RW262</strain>
    </source>
</reference>
<dbReference type="SUPFAM" id="SSF48452">
    <property type="entry name" value="TPR-like"/>
    <property type="match status" value="1"/>
</dbReference>
<dbReference type="InterPro" id="IPR051685">
    <property type="entry name" value="Ycf3/AcsC/BcsC/TPR_MFPF"/>
</dbReference>
<dbReference type="PANTHER" id="PTHR44943:SF4">
    <property type="entry name" value="TPR REPEAT-CONTAINING PROTEIN MJ0798"/>
    <property type="match status" value="1"/>
</dbReference>
<dbReference type="InterPro" id="IPR011990">
    <property type="entry name" value="TPR-like_helical_dom_sf"/>
</dbReference>